<feature type="transmembrane region" description="Helical" evidence="6">
    <location>
        <begin position="217"/>
        <end position="241"/>
    </location>
</feature>
<proteinExistence type="predicted"/>
<organism evidence="8 9">
    <name type="scientific">Tuber aestivum</name>
    <name type="common">summer truffle</name>
    <dbReference type="NCBI Taxonomy" id="59557"/>
    <lineage>
        <taxon>Eukaryota</taxon>
        <taxon>Fungi</taxon>
        <taxon>Dikarya</taxon>
        <taxon>Ascomycota</taxon>
        <taxon>Pezizomycotina</taxon>
        <taxon>Pezizomycetes</taxon>
        <taxon>Pezizales</taxon>
        <taxon>Tuberaceae</taxon>
        <taxon>Tuber</taxon>
    </lineage>
</organism>
<keyword evidence="3 6" id="KW-1133">Transmembrane helix</keyword>
<dbReference type="Proteomes" id="UP001412239">
    <property type="component" value="Unassembled WGS sequence"/>
</dbReference>
<feature type="compositionally biased region" description="Pro residues" evidence="5">
    <location>
        <begin position="256"/>
        <end position="274"/>
    </location>
</feature>
<dbReference type="PANTHER" id="PTHR15549">
    <property type="entry name" value="PAIRED IMMUNOGLOBULIN-LIKE TYPE 2 RECEPTOR"/>
    <property type="match status" value="1"/>
</dbReference>
<keyword evidence="2 6" id="KW-0812">Transmembrane</keyword>
<feature type="compositionally biased region" description="Polar residues" evidence="5">
    <location>
        <begin position="195"/>
        <end position="204"/>
    </location>
</feature>
<sequence length="331" mass="34844">MGFRQRNSALLLALLGLGSVLGVHGSWLFGAMEEREADNRRAMQPRQFVQCSAGSRACGVLGCLASTRCCNAGAGWGCLTGNACYTAASFIDCYSTTMVMPTVSRRCFDFTQTGCSAGQPCFTCAATAPLCATEVIAGGGGTWLACSSTATVLTITATADTLTENTASQSAPADETNTRSVASRSRTSTGAWPTRTGTTMSPYPTETPPDDKLSAGAIAGIAIGSVAGIAIIAALLFFFCVRKDNRGPNGAVPVPQQYPPQQPYQQPPYSPPPQQQQYMSQPQYGQMSAYQGQMAQNTYVPEGQAMVPPIVSPVYTEPPPKHPATMPVELH</sequence>
<evidence type="ECO:0008006" key="10">
    <source>
        <dbReference type="Google" id="ProtNLM"/>
    </source>
</evidence>
<evidence type="ECO:0000256" key="3">
    <source>
        <dbReference type="ARBA" id="ARBA00022989"/>
    </source>
</evidence>
<feature type="compositionally biased region" description="Low complexity" evidence="5">
    <location>
        <begin position="178"/>
        <end position="189"/>
    </location>
</feature>
<dbReference type="EMBL" id="LN891107">
    <property type="protein sequence ID" value="CUS08884.1"/>
    <property type="molecule type" value="Genomic_DNA"/>
</dbReference>
<feature type="region of interest" description="Disordered" evidence="5">
    <location>
        <begin position="165"/>
        <end position="208"/>
    </location>
</feature>
<accession>A0A292PP39</accession>
<dbReference type="GO" id="GO:0071944">
    <property type="term" value="C:cell periphery"/>
    <property type="evidence" value="ECO:0007669"/>
    <property type="project" value="UniProtKB-ARBA"/>
</dbReference>
<evidence type="ECO:0000313" key="8">
    <source>
        <dbReference type="EMBL" id="CUS08884.1"/>
    </source>
</evidence>
<keyword evidence="7" id="KW-0732">Signal</keyword>
<keyword evidence="4 6" id="KW-0472">Membrane</keyword>
<evidence type="ECO:0000256" key="7">
    <source>
        <dbReference type="SAM" id="SignalP"/>
    </source>
</evidence>
<name>A0A292PP39_9PEZI</name>
<dbReference type="InterPro" id="IPR051694">
    <property type="entry name" value="Immunoregulatory_rcpt-like"/>
</dbReference>
<gene>
    <name evidence="8" type="ORF">GSTUAT00007003001</name>
</gene>
<dbReference type="PANTHER" id="PTHR15549:SF26">
    <property type="entry name" value="AXIAL BUDDING PATTERN PROTEIN 2-RELATED"/>
    <property type="match status" value="1"/>
</dbReference>
<evidence type="ECO:0000256" key="1">
    <source>
        <dbReference type="ARBA" id="ARBA00004167"/>
    </source>
</evidence>
<evidence type="ECO:0000256" key="6">
    <source>
        <dbReference type="SAM" id="Phobius"/>
    </source>
</evidence>
<comment type="subcellular location">
    <subcellularLocation>
        <location evidence="1">Membrane</location>
        <topology evidence="1">Single-pass membrane protein</topology>
    </subcellularLocation>
</comment>
<feature type="chain" id="PRO_5013285142" description="Mid2 domain-containing protein" evidence="7">
    <location>
        <begin position="26"/>
        <end position="331"/>
    </location>
</feature>
<feature type="region of interest" description="Disordered" evidence="5">
    <location>
        <begin position="250"/>
        <end position="278"/>
    </location>
</feature>
<evidence type="ECO:0000256" key="4">
    <source>
        <dbReference type="ARBA" id="ARBA00023136"/>
    </source>
</evidence>
<protein>
    <recommendedName>
        <fullName evidence="10">Mid2 domain-containing protein</fullName>
    </recommendedName>
</protein>
<feature type="signal peptide" evidence="7">
    <location>
        <begin position="1"/>
        <end position="25"/>
    </location>
</feature>
<dbReference type="AlphaFoldDB" id="A0A292PP39"/>
<dbReference type="GO" id="GO:0016020">
    <property type="term" value="C:membrane"/>
    <property type="evidence" value="ECO:0007669"/>
    <property type="project" value="UniProtKB-SubCell"/>
</dbReference>
<evidence type="ECO:0000256" key="2">
    <source>
        <dbReference type="ARBA" id="ARBA00022692"/>
    </source>
</evidence>
<keyword evidence="9" id="KW-1185">Reference proteome</keyword>
<evidence type="ECO:0000313" key="9">
    <source>
        <dbReference type="Proteomes" id="UP001412239"/>
    </source>
</evidence>
<feature type="region of interest" description="Disordered" evidence="5">
    <location>
        <begin position="311"/>
        <end position="331"/>
    </location>
</feature>
<evidence type="ECO:0000256" key="5">
    <source>
        <dbReference type="SAM" id="MobiDB-lite"/>
    </source>
</evidence>
<reference evidence="8" key="1">
    <citation type="submission" date="2015-10" db="EMBL/GenBank/DDBJ databases">
        <authorList>
            <person name="Regsiter A."/>
            <person name="william w."/>
        </authorList>
    </citation>
    <scope>NUCLEOTIDE SEQUENCE</scope>
    <source>
        <strain evidence="8">Montdore</strain>
    </source>
</reference>